<evidence type="ECO:0000256" key="1">
    <source>
        <dbReference type="SAM" id="MobiDB-lite"/>
    </source>
</evidence>
<feature type="region of interest" description="Disordered" evidence="1">
    <location>
        <begin position="238"/>
        <end position="302"/>
    </location>
</feature>
<proteinExistence type="predicted"/>
<feature type="compositionally biased region" description="Polar residues" evidence="1">
    <location>
        <begin position="265"/>
        <end position="282"/>
    </location>
</feature>
<dbReference type="EMBL" id="BLBS01000035">
    <property type="protein sequence ID" value="GET89363.1"/>
    <property type="molecule type" value="Genomic_DNA"/>
</dbReference>
<accession>A0A640KIH1</accession>
<name>A0A640KIH1_LEITA</name>
<organism evidence="2 3">
    <name type="scientific">Leishmania tarentolae</name>
    <name type="common">Sauroleishmania tarentolae</name>
    <dbReference type="NCBI Taxonomy" id="5689"/>
    <lineage>
        <taxon>Eukaryota</taxon>
        <taxon>Discoba</taxon>
        <taxon>Euglenozoa</taxon>
        <taxon>Kinetoplastea</taxon>
        <taxon>Metakinetoplastina</taxon>
        <taxon>Trypanosomatida</taxon>
        <taxon>Trypanosomatidae</taxon>
        <taxon>Leishmaniinae</taxon>
        <taxon>Leishmania</taxon>
        <taxon>lizard Leishmania</taxon>
    </lineage>
</organism>
<evidence type="ECO:0000313" key="2">
    <source>
        <dbReference type="EMBL" id="GET89363.1"/>
    </source>
</evidence>
<reference evidence="2" key="1">
    <citation type="submission" date="2019-11" db="EMBL/GenBank/DDBJ databases">
        <title>Leishmania tarentolae CDS.</title>
        <authorList>
            <person name="Goto Y."/>
            <person name="Yamagishi J."/>
        </authorList>
    </citation>
    <scope>NUCLEOTIDE SEQUENCE [LARGE SCALE GENOMIC DNA]</scope>
    <source>
        <strain evidence="2">Parrot Tar II</strain>
    </source>
</reference>
<dbReference type="Proteomes" id="UP000419144">
    <property type="component" value="Unassembled WGS sequence"/>
</dbReference>
<comment type="caution">
    <text evidence="2">The sequence shown here is derived from an EMBL/GenBank/DDBJ whole genome shotgun (WGS) entry which is preliminary data.</text>
</comment>
<sequence>MMENSEPECESLRRATAAPSYQDLLERIQYNRDLTRVSSVARRHVGAVTPSDAEVQAVYTAREAAAAHLKEETLQGDRHRRRVVSIRYYDSMMAPTTDEVFQESPPLSDVQARRVVLQPLRKLVAVLATRQRFARLLRIANGVGDSQHADRVSLHIGEQSTSLSPSPLPNVSTLLRGTALPDVGASERFTRLGQGDPGYDFVEPPRYHPWHEPFAFRLKHFTPVPMPSFVLDVAAQAEKEVRRGDGESPPEQDGDDVPTFMAVQPSASATNGVRFTSCTTSVRPAKGGARARSPAGTAPAAG</sequence>
<gene>
    <name evidence="2" type="ORF">LtaPh_2600800</name>
</gene>
<dbReference type="AlphaFoldDB" id="A0A640KIH1"/>
<protein>
    <submittedName>
        <fullName evidence="2">Uncharacterized protein</fullName>
    </submittedName>
</protein>
<dbReference type="OrthoDB" id="263257at2759"/>
<evidence type="ECO:0000313" key="3">
    <source>
        <dbReference type="Proteomes" id="UP000419144"/>
    </source>
</evidence>
<keyword evidence="3" id="KW-1185">Reference proteome</keyword>
<dbReference type="VEuPathDB" id="TriTrypDB:LtaPh_2600800"/>